<keyword evidence="5 7" id="KW-0472">Membrane</keyword>
<dbReference type="OrthoDB" id="200954at2759"/>
<dbReference type="Proteomes" id="UP000007110">
    <property type="component" value="Unassembled WGS sequence"/>
</dbReference>
<keyword evidence="9" id="KW-1185">Reference proteome</keyword>
<dbReference type="KEGG" id="spu:763759"/>
<sequence length="428" mass="46425">MYSEVNATGTPMPDTKVPSAQVWGYGFLFVTIINMSAFGGVWIIPLMDKKIYKKVIMFLVSLAVGTLTGNALLSLIPESQGIFLDEAGHDFIWKNMVVLGGIYLFFNTERILKIIASRRRDRARSKSDVSQQSSVQVTAMHNLDSNPDRIGYKFTSPTEAMAMTDARERGEAARAKTASQEALEEGRGLLYSTPSGDDSQISSLSAICIKNTENDEPKPDSILTNHNGNGNHNKHNGHAHGNGDHAHGNGDHHGHSHAQIYDGNNMIATVAYMIIFGDGLHNFIDGLAIGASFTNSVYQGISTSVAVICEEFPHELGDFAILLNSGMTVKQAVLANFLSACTCYVGLIFGIILGENFHASEWIFALAGGMFLYISLVDMLPEINNVGGGDPHHEDQRSIQIFLIQNAGLLSGFGLMLILALYAGQIQV</sequence>
<dbReference type="GO" id="GO:0005886">
    <property type="term" value="C:plasma membrane"/>
    <property type="evidence" value="ECO:0000318"/>
    <property type="project" value="GO_Central"/>
</dbReference>
<name>A0A7M7PAD0_STRPU</name>
<evidence type="ECO:0000256" key="6">
    <source>
        <dbReference type="SAM" id="MobiDB-lite"/>
    </source>
</evidence>
<dbReference type="PANTHER" id="PTHR12191:SF37">
    <property type="entry name" value="ZINC TRANSPORTER FOI"/>
    <property type="match status" value="1"/>
</dbReference>
<dbReference type="FunCoup" id="A0A7M7PAD0">
    <property type="interactions" value="111"/>
</dbReference>
<feature type="transmembrane region" description="Helical" evidence="7">
    <location>
        <begin position="96"/>
        <end position="116"/>
    </location>
</feature>
<comment type="subcellular location">
    <subcellularLocation>
        <location evidence="1">Membrane</location>
        <topology evidence="1">Multi-pass membrane protein</topology>
    </subcellularLocation>
</comment>
<feature type="transmembrane region" description="Helical" evidence="7">
    <location>
        <begin position="333"/>
        <end position="353"/>
    </location>
</feature>
<evidence type="ECO:0000313" key="9">
    <source>
        <dbReference type="Proteomes" id="UP000007110"/>
    </source>
</evidence>
<evidence type="ECO:0000256" key="2">
    <source>
        <dbReference type="ARBA" id="ARBA00006939"/>
    </source>
</evidence>
<evidence type="ECO:0000256" key="4">
    <source>
        <dbReference type="ARBA" id="ARBA00022989"/>
    </source>
</evidence>
<evidence type="ECO:0000256" key="1">
    <source>
        <dbReference type="ARBA" id="ARBA00004141"/>
    </source>
</evidence>
<dbReference type="GO" id="GO:0140410">
    <property type="term" value="F:monoatomic cation:bicarbonate symporter activity"/>
    <property type="evidence" value="ECO:0000318"/>
    <property type="project" value="GO_Central"/>
</dbReference>
<dbReference type="AlphaFoldDB" id="A0A7M7PAD0"/>
<keyword evidence="4 7" id="KW-1133">Transmembrane helix</keyword>
<reference evidence="8" key="2">
    <citation type="submission" date="2021-01" db="UniProtKB">
        <authorList>
            <consortium name="EnsemblMetazoa"/>
        </authorList>
    </citation>
    <scope>IDENTIFICATION</scope>
</reference>
<feature type="compositionally biased region" description="Basic and acidic residues" evidence="6">
    <location>
        <begin position="241"/>
        <end position="253"/>
    </location>
</feature>
<dbReference type="GO" id="GO:0030003">
    <property type="term" value="P:intracellular monoatomic cation homeostasis"/>
    <property type="evidence" value="ECO:0000318"/>
    <property type="project" value="GO_Central"/>
</dbReference>
<comment type="similarity">
    <text evidence="2">Belongs to the ZIP transporter (TC 2.A.5) family.</text>
</comment>
<keyword evidence="3 7" id="KW-0812">Transmembrane</keyword>
<evidence type="ECO:0000256" key="7">
    <source>
        <dbReference type="SAM" id="Phobius"/>
    </source>
</evidence>
<proteinExistence type="inferred from homology"/>
<feature type="transmembrane region" description="Helical" evidence="7">
    <location>
        <begin position="22"/>
        <end position="44"/>
    </location>
</feature>
<feature type="transmembrane region" description="Helical" evidence="7">
    <location>
        <begin position="56"/>
        <end position="76"/>
    </location>
</feature>
<dbReference type="EnsemblMetazoa" id="XM_030992877">
    <property type="protein sequence ID" value="XP_030848737"/>
    <property type="gene ID" value="LOC763759"/>
</dbReference>
<dbReference type="PANTHER" id="PTHR12191">
    <property type="entry name" value="SOLUTE CARRIER FAMILY 39"/>
    <property type="match status" value="1"/>
</dbReference>
<feature type="transmembrane region" description="Helical" evidence="7">
    <location>
        <begin position="359"/>
        <end position="380"/>
    </location>
</feature>
<protein>
    <submittedName>
        <fullName evidence="8">Uncharacterized protein</fullName>
    </submittedName>
</protein>
<evidence type="ECO:0000256" key="5">
    <source>
        <dbReference type="ARBA" id="ARBA00023136"/>
    </source>
</evidence>
<dbReference type="InterPro" id="IPR050799">
    <property type="entry name" value="ZIP_Transporter"/>
</dbReference>
<dbReference type="GeneID" id="763759"/>
<dbReference type="Pfam" id="PF02535">
    <property type="entry name" value="Zip"/>
    <property type="match status" value="1"/>
</dbReference>
<dbReference type="InterPro" id="IPR003689">
    <property type="entry name" value="ZIP"/>
</dbReference>
<dbReference type="InParanoid" id="A0A7M7PAD0"/>
<reference evidence="9" key="1">
    <citation type="submission" date="2015-02" db="EMBL/GenBank/DDBJ databases">
        <title>Genome sequencing for Strongylocentrotus purpuratus.</title>
        <authorList>
            <person name="Murali S."/>
            <person name="Liu Y."/>
            <person name="Vee V."/>
            <person name="English A."/>
            <person name="Wang M."/>
            <person name="Skinner E."/>
            <person name="Han Y."/>
            <person name="Muzny D.M."/>
            <person name="Worley K.C."/>
            <person name="Gibbs R.A."/>
        </authorList>
    </citation>
    <scope>NUCLEOTIDE SEQUENCE</scope>
</reference>
<evidence type="ECO:0000256" key="3">
    <source>
        <dbReference type="ARBA" id="ARBA00022692"/>
    </source>
</evidence>
<organism evidence="8 9">
    <name type="scientific">Strongylocentrotus purpuratus</name>
    <name type="common">Purple sea urchin</name>
    <dbReference type="NCBI Taxonomy" id="7668"/>
    <lineage>
        <taxon>Eukaryota</taxon>
        <taxon>Metazoa</taxon>
        <taxon>Echinodermata</taxon>
        <taxon>Eleutherozoa</taxon>
        <taxon>Echinozoa</taxon>
        <taxon>Echinoidea</taxon>
        <taxon>Euechinoidea</taxon>
        <taxon>Echinacea</taxon>
        <taxon>Camarodonta</taxon>
        <taxon>Echinidea</taxon>
        <taxon>Strongylocentrotidae</taxon>
        <taxon>Strongylocentrotus</taxon>
    </lineage>
</organism>
<evidence type="ECO:0000313" key="8">
    <source>
        <dbReference type="EnsemblMetazoa" id="XP_030848737"/>
    </source>
</evidence>
<dbReference type="RefSeq" id="XP_030848737.1">
    <property type="nucleotide sequence ID" value="XM_030992877.1"/>
</dbReference>
<feature type="region of interest" description="Disordered" evidence="6">
    <location>
        <begin position="212"/>
        <end position="257"/>
    </location>
</feature>
<dbReference type="OMA" id="ITMFAGE"/>
<accession>A0A7M7PAD0</accession>
<dbReference type="GO" id="GO:0071578">
    <property type="term" value="P:zinc ion import across plasma membrane"/>
    <property type="evidence" value="ECO:0000318"/>
    <property type="project" value="GO_Central"/>
</dbReference>
<feature type="transmembrane region" description="Helical" evidence="7">
    <location>
        <begin position="401"/>
        <end position="423"/>
    </location>
</feature>
<dbReference type="GO" id="GO:0005385">
    <property type="term" value="F:zinc ion transmembrane transporter activity"/>
    <property type="evidence" value="ECO:0000318"/>
    <property type="project" value="GO_Central"/>
</dbReference>